<protein>
    <recommendedName>
        <fullName evidence="1">SsuA/THI5-like domain-containing protein</fullName>
    </recommendedName>
</protein>
<dbReference type="Gene3D" id="3.40.190.10">
    <property type="entry name" value="Periplasmic binding protein-like II"/>
    <property type="match status" value="2"/>
</dbReference>
<reference evidence="3" key="1">
    <citation type="submission" date="2015-12" db="EMBL/GenBank/DDBJ databases">
        <title>Complete genome sequence of Pandoraea norimbergensis DSM 11628.</title>
        <authorList>
            <person name="Ee R."/>
            <person name="Lim Y.-L."/>
            <person name="Yong D."/>
            <person name="Yin W.-F."/>
            <person name="Chan K.-G."/>
        </authorList>
    </citation>
    <scope>NUCLEOTIDE SEQUENCE [LARGE SCALE GENOMIC DNA]</scope>
    <source>
        <strain evidence="3">DSM 11628</strain>
    </source>
</reference>
<gene>
    <name evidence="2" type="ORF">AT302_20110</name>
</gene>
<evidence type="ECO:0000259" key="1">
    <source>
        <dbReference type="Pfam" id="PF09084"/>
    </source>
</evidence>
<dbReference type="RefSeq" id="WP_058378647.1">
    <property type="nucleotide sequence ID" value="NZ_CP013480.3"/>
</dbReference>
<dbReference type="Pfam" id="PF09084">
    <property type="entry name" value="NMT1"/>
    <property type="match status" value="1"/>
</dbReference>
<dbReference type="InterPro" id="IPR015168">
    <property type="entry name" value="SsuA/THI5"/>
</dbReference>
<sequence>MAALRIGVHPNNLHLQLAALTWPLRWPETLLTPDGLPAVQFVAYGEGRDTGRLIADDVIDVGGTGSTPPVLAQHDGVPLVYVAASAPRGANGALVVRAEDGPGDVPGLAGRRVALLDGSFHTSFLAAVLEREGLSLRDVERVELAPADAYRALSDGQVDAWIAMAPWLERVRSEASRWRVLTDIGPYVPNRSVFWARREAFRQHTAALDAVFSALTALGRDVADDPAPYAERLAAAGISGAGATSWHAALAARDWQLLPCDAAFYAEQQGEADLLHRHGDLSHTIDIRQSASAAPLNFSSATHAR</sequence>
<dbReference type="PANTHER" id="PTHR30024:SF42">
    <property type="entry name" value="ALIPHATIC SULFONATES-BINDING PROTEIN-RELATED"/>
    <property type="match status" value="1"/>
</dbReference>
<dbReference type="Proteomes" id="UP000060277">
    <property type="component" value="Chromosome"/>
</dbReference>
<dbReference type="SUPFAM" id="SSF53850">
    <property type="entry name" value="Periplasmic binding protein-like II"/>
    <property type="match status" value="1"/>
</dbReference>
<dbReference type="PANTHER" id="PTHR30024">
    <property type="entry name" value="ALIPHATIC SULFONATES-BINDING PROTEIN-RELATED"/>
    <property type="match status" value="1"/>
</dbReference>
<evidence type="ECO:0000313" key="2">
    <source>
        <dbReference type="EMBL" id="ALS61737.1"/>
    </source>
</evidence>
<accession>A0ABM5WMP5</accession>
<keyword evidence="3" id="KW-1185">Reference proteome</keyword>
<name>A0ABM5WMP5_9BURK</name>
<dbReference type="EMBL" id="CP013480">
    <property type="protein sequence ID" value="ALS61737.1"/>
    <property type="molecule type" value="Genomic_DNA"/>
</dbReference>
<evidence type="ECO:0000313" key="3">
    <source>
        <dbReference type="Proteomes" id="UP000060277"/>
    </source>
</evidence>
<feature type="domain" description="SsuA/THI5-like" evidence="1">
    <location>
        <begin position="39"/>
        <end position="215"/>
    </location>
</feature>
<proteinExistence type="predicted"/>
<organism evidence="2 3">
    <name type="scientific">Pandoraea norimbergensis</name>
    <dbReference type="NCBI Taxonomy" id="93219"/>
    <lineage>
        <taxon>Bacteria</taxon>
        <taxon>Pseudomonadati</taxon>
        <taxon>Pseudomonadota</taxon>
        <taxon>Betaproteobacteria</taxon>
        <taxon>Burkholderiales</taxon>
        <taxon>Burkholderiaceae</taxon>
        <taxon>Pandoraea</taxon>
    </lineage>
</organism>